<evidence type="ECO:0000313" key="2">
    <source>
        <dbReference type="Proteomes" id="UP000639973"/>
    </source>
</evidence>
<evidence type="ECO:0000313" key="1">
    <source>
        <dbReference type="EMBL" id="GGL95007.1"/>
    </source>
</evidence>
<organism evidence="1 2">
    <name type="scientific">Deinococcus aerolatus</name>
    <dbReference type="NCBI Taxonomy" id="522487"/>
    <lineage>
        <taxon>Bacteria</taxon>
        <taxon>Thermotogati</taxon>
        <taxon>Deinococcota</taxon>
        <taxon>Deinococci</taxon>
        <taxon>Deinococcales</taxon>
        <taxon>Deinococcaceae</taxon>
        <taxon>Deinococcus</taxon>
    </lineage>
</organism>
<keyword evidence="2" id="KW-1185">Reference proteome</keyword>
<comment type="caution">
    <text evidence="1">The sequence shown here is derived from an EMBL/GenBank/DDBJ whole genome shotgun (WGS) entry which is preliminary data.</text>
</comment>
<name>A0ABQ2GGB0_9DEIO</name>
<gene>
    <name evidence="1" type="ORF">GCM10010840_36340</name>
</gene>
<dbReference type="EMBL" id="BMOL01000041">
    <property type="protein sequence ID" value="GGL95007.1"/>
    <property type="molecule type" value="Genomic_DNA"/>
</dbReference>
<accession>A0ABQ2GGB0</accession>
<dbReference type="Proteomes" id="UP000639973">
    <property type="component" value="Unassembled WGS sequence"/>
</dbReference>
<proteinExistence type="predicted"/>
<reference evidence="2" key="1">
    <citation type="journal article" date="2019" name="Int. J. Syst. Evol. Microbiol.">
        <title>The Global Catalogue of Microorganisms (GCM) 10K type strain sequencing project: providing services to taxonomists for standard genome sequencing and annotation.</title>
        <authorList>
            <consortium name="The Broad Institute Genomics Platform"/>
            <consortium name="The Broad Institute Genome Sequencing Center for Infectious Disease"/>
            <person name="Wu L."/>
            <person name="Ma J."/>
        </authorList>
    </citation>
    <scope>NUCLEOTIDE SEQUENCE [LARGE SCALE GENOMIC DNA]</scope>
    <source>
        <strain evidence="2">JCM 15442</strain>
    </source>
</reference>
<sequence>MHILDVIDNLDEIAGYHVGGMVCIERQGKPWKINRVAALEGFTLTTETGHTYSVTTGEPLYDGKGICMRALTRERANYIMGIVFKKDADKIDLTKLSAGQLSDLSGAAHTVLTLLRDLRNVVLTAGRDGDRSRDGAGDIPEEMPVRDVIVFETPHEAPVSS</sequence>
<protein>
    <submittedName>
        <fullName evidence="1">Uncharacterized protein</fullName>
    </submittedName>
</protein>